<dbReference type="OrthoDB" id="2209940at2759"/>
<name>A0A316V0F2_9BASI</name>
<protein>
    <recommendedName>
        <fullName evidence="3">DUF336-domain-containing protein</fullName>
    </recommendedName>
</protein>
<dbReference type="AlphaFoldDB" id="A0A316V0F2"/>
<dbReference type="STRING" id="1569628.A0A316V0F2"/>
<dbReference type="GO" id="GO:0072380">
    <property type="term" value="C:TRC complex"/>
    <property type="evidence" value="ECO:0007669"/>
    <property type="project" value="TreeGrafter"/>
</dbReference>
<dbReference type="Pfam" id="PF03928">
    <property type="entry name" value="HbpS-like"/>
    <property type="match status" value="1"/>
</dbReference>
<gene>
    <name evidence="1" type="ORF">BDZ90DRAFT_116652</name>
</gene>
<dbReference type="InterPro" id="IPR010371">
    <property type="entry name" value="YBR137W-like"/>
</dbReference>
<dbReference type="InterPro" id="IPR038084">
    <property type="entry name" value="PduO/GlcC-like_sf"/>
</dbReference>
<dbReference type="GeneID" id="37025079"/>
<dbReference type="SUPFAM" id="SSF143744">
    <property type="entry name" value="GlcG-like"/>
    <property type="match status" value="1"/>
</dbReference>
<proteinExistence type="predicted"/>
<dbReference type="Proteomes" id="UP000245884">
    <property type="component" value="Unassembled WGS sequence"/>
</dbReference>
<organism evidence="1 2">
    <name type="scientific">Jaminaea rosea</name>
    <dbReference type="NCBI Taxonomy" id="1569628"/>
    <lineage>
        <taxon>Eukaryota</taxon>
        <taxon>Fungi</taxon>
        <taxon>Dikarya</taxon>
        <taxon>Basidiomycota</taxon>
        <taxon>Ustilaginomycotina</taxon>
        <taxon>Exobasidiomycetes</taxon>
        <taxon>Microstromatales</taxon>
        <taxon>Microstromatales incertae sedis</taxon>
        <taxon>Jaminaea</taxon>
    </lineage>
</organism>
<sequence length="153" mass="16585">MIGTALLTTWYDDRAKSNDDGIAISITLFSGVTLYASMIGDNVTADNFEWARRKTNTVKRFGTSSFCRGQSRLAKGKPADDPLLGADYAHGGAFPVRIQGCPHPVGAIAVSGLTQVEDHAYIIAVLKRYWRCIVSTRVGESRTTSSSLEVNGR</sequence>
<keyword evidence="2" id="KW-1185">Reference proteome</keyword>
<accession>A0A316V0F2</accession>
<dbReference type="Gene3D" id="3.30.450.150">
    <property type="entry name" value="Haem-degrading domain"/>
    <property type="match status" value="1"/>
</dbReference>
<dbReference type="PANTHER" id="PTHR28255">
    <property type="match status" value="1"/>
</dbReference>
<evidence type="ECO:0008006" key="3">
    <source>
        <dbReference type="Google" id="ProtNLM"/>
    </source>
</evidence>
<reference evidence="1 2" key="1">
    <citation type="journal article" date="2018" name="Mol. Biol. Evol.">
        <title>Broad Genomic Sampling Reveals a Smut Pathogenic Ancestry of the Fungal Clade Ustilaginomycotina.</title>
        <authorList>
            <person name="Kijpornyongpan T."/>
            <person name="Mondo S.J."/>
            <person name="Barry K."/>
            <person name="Sandor L."/>
            <person name="Lee J."/>
            <person name="Lipzen A."/>
            <person name="Pangilinan J."/>
            <person name="LaButti K."/>
            <person name="Hainaut M."/>
            <person name="Henrissat B."/>
            <person name="Grigoriev I.V."/>
            <person name="Spatafora J.W."/>
            <person name="Aime M.C."/>
        </authorList>
    </citation>
    <scope>NUCLEOTIDE SEQUENCE [LARGE SCALE GENOMIC DNA]</scope>
    <source>
        <strain evidence="1 2">MCA 5214</strain>
    </source>
</reference>
<dbReference type="RefSeq" id="XP_025364265.1">
    <property type="nucleotide sequence ID" value="XM_025503256.1"/>
</dbReference>
<dbReference type="PANTHER" id="PTHR28255:SF1">
    <property type="entry name" value="UPF0303 PROTEIN YBR137W"/>
    <property type="match status" value="1"/>
</dbReference>
<dbReference type="GO" id="GO:0006620">
    <property type="term" value="P:post-translational protein targeting to endoplasmic reticulum membrane"/>
    <property type="evidence" value="ECO:0007669"/>
    <property type="project" value="TreeGrafter"/>
</dbReference>
<dbReference type="InterPro" id="IPR005624">
    <property type="entry name" value="PduO/GlcC-like"/>
</dbReference>
<evidence type="ECO:0000313" key="2">
    <source>
        <dbReference type="Proteomes" id="UP000245884"/>
    </source>
</evidence>
<evidence type="ECO:0000313" key="1">
    <source>
        <dbReference type="EMBL" id="PWN29653.1"/>
    </source>
</evidence>
<dbReference type="EMBL" id="KZ819663">
    <property type="protein sequence ID" value="PWN29653.1"/>
    <property type="molecule type" value="Genomic_DNA"/>
</dbReference>